<reference evidence="13" key="1">
    <citation type="journal article" date="2016" name="Genome Announc.">
        <title>Genome sequences of three species of Hanseniaspora isolated from spontaneous wine fermentations.</title>
        <authorList>
            <person name="Sternes P.R."/>
            <person name="Lee D."/>
            <person name="Kutyna D.R."/>
            <person name="Borneman A.R."/>
        </authorList>
    </citation>
    <scope>NUCLEOTIDE SEQUENCE [LARGE SCALE GENOMIC DNA]</scope>
    <source>
        <strain evidence="13">AWRI3579</strain>
    </source>
</reference>
<dbReference type="Proteomes" id="UP000095728">
    <property type="component" value="Unassembled WGS sequence"/>
</dbReference>
<dbReference type="STRING" id="56408.A0A1E5REY0"/>
<dbReference type="InterPro" id="IPR047189">
    <property type="entry name" value="RRM2_Nop12p-like"/>
</dbReference>
<protein>
    <recommendedName>
        <fullName evidence="4">Nucleolar protein 12</fullName>
    </recommendedName>
</protein>
<dbReference type="AlphaFoldDB" id="A0A1E5REY0"/>
<evidence type="ECO:0000256" key="10">
    <source>
        <dbReference type="SAM" id="MobiDB-lite"/>
    </source>
</evidence>
<dbReference type="Gene3D" id="3.30.70.330">
    <property type="match status" value="2"/>
</dbReference>
<feature type="compositionally biased region" description="Acidic residues" evidence="10">
    <location>
        <begin position="137"/>
        <end position="150"/>
    </location>
</feature>
<dbReference type="InParanoid" id="A0A1E5REY0"/>
<feature type="domain" description="RRM" evidence="11">
    <location>
        <begin position="309"/>
        <end position="392"/>
    </location>
</feature>
<dbReference type="PANTHER" id="PTHR23236">
    <property type="entry name" value="EUKARYOTIC TRANSLATION INITIATION FACTOR 4B/4H"/>
    <property type="match status" value="1"/>
</dbReference>
<keyword evidence="8" id="KW-0539">Nucleus</keyword>
<sequence length="495" mass="55745">MAPSSLKSLFGNSTNVSSTQSIMQKLAADRQKSDNKSTIEKDLAKIASQEEEKKEGDDDLSDSEENSDSEQNEDNDNETKEPAPKKVKKRRNDNDDDIEGEYMAKLMKETEKQEKEKKSELAASRTQELENKAESNGDSDSDSDEEDEETVSAKNQAKPATSIDLKEKELDKAEKTIFVGNLPVSVLKDKKAYKRFKKLFSTNPHKPDDIVVEDTKEEASSSEESANPYTIESIRFRSIAFSEALPRKVAFSQLKFDEKRDSLNSYIVYKNKNVKKLNQLIKVLNGTVFENHHLRVDSITHPAEHDKKRSIFVGNLDFEENEESLWKHFSQIGKIEYVRIIRDSKTNMGKGFAYVQFMDSSDVNKALLLNDKPISSTVAKKARKLRVSRCKNLSKPGSSNDSTLTESRNGTLSVKANLNNTQKTKIGRANKVLGKMDKKTLGKQLTIEGERATKVDKNVNSVLGKRKRKPRSKDGRAAKRSAAHKEKLAATETKK</sequence>
<dbReference type="OrthoDB" id="442677at2759"/>
<comment type="subcellular location">
    <subcellularLocation>
        <location evidence="2">Nucleus</location>
        <location evidence="2">Nucleolus</location>
    </subcellularLocation>
</comment>
<evidence type="ECO:0000256" key="1">
    <source>
        <dbReference type="ARBA" id="ARBA00002475"/>
    </source>
</evidence>
<comment type="caution">
    <text evidence="12">The sequence shown here is derived from an EMBL/GenBank/DDBJ whole genome shotgun (WGS) entry which is preliminary data.</text>
</comment>
<feature type="compositionally biased region" description="Acidic residues" evidence="10">
    <location>
        <begin position="57"/>
        <end position="76"/>
    </location>
</feature>
<evidence type="ECO:0000256" key="5">
    <source>
        <dbReference type="ARBA" id="ARBA00022517"/>
    </source>
</evidence>
<evidence type="ECO:0000313" key="12">
    <source>
        <dbReference type="EMBL" id="OEJ85460.1"/>
    </source>
</evidence>
<feature type="compositionally biased region" description="Basic and acidic residues" evidence="10">
    <location>
        <begin position="472"/>
        <end position="495"/>
    </location>
</feature>
<keyword evidence="7 9" id="KW-0694">RNA-binding</keyword>
<evidence type="ECO:0000256" key="2">
    <source>
        <dbReference type="ARBA" id="ARBA00004604"/>
    </source>
</evidence>
<dbReference type="InterPro" id="IPR035979">
    <property type="entry name" value="RBD_domain_sf"/>
</dbReference>
<keyword evidence="13" id="KW-1185">Reference proteome</keyword>
<dbReference type="PROSITE" id="PS50102">
    <property type="entry name" value="RRM"/>
    <property type="match status" value="1"/>
</dbReference>
<keyword evidence="5" id="KW-0690">Ribosome biogenesis</keyword>
<dbReference type="FunCoup" id="A0A1E5REY0">
    <property type="interactions" value="880"/>
</dbReference>
<organism evidence="12 13">
    <name type="scientific">Hanseniaspora osmophila</name>
    <dbReference type="NCBI Taxonomy" id="56408"/>
    <lineage>
        <taxon>Eukaryota</taxon>
        <taxon>Fungi</taxon>
        <taxon>Dikarya</taxon>
        <taxon>Ascomycota</taxon>
        <taxon>Saccharomycotina</taxon>
        <taxon>Saccharomycetes</taxon>
        <taxon>Saccharomycodales</taxon>
        <taxon>Saccharomycodaceae</taxon>
        <taxon>Hanseniaspora</taxon>
    </lineage>
</organism>
<evidence type="ECO:0000256" key="4">
    <source>
        <dbReference type="ARBA" id="ARBA00015520"/>
    </source>
</evidence>
<proteinExistence type="inferred from homology"/>
<evidence type="ECO:0000256" key="6">
    <source>
        <dbReference type="ARBA" id="ARBA00022552"/>
    </source>
</evidence>
<dbReference type="InterPro" id="IPR012677">
    <property type="entry name" value="Nucleotide-bd_a/b_plait_sf"/>
</dbReference>
<dbReference type="InterPro" id="IPR000504">
    <property type="entry name" value="RRM_dom"/>
</dbReference>
<dbReference type="EMBL" id="LPNM01000007">
    <property type="protein sequence ID" value="OEJ85460.1"/>
    <property type="molecule type" value="Genomic_DNA"/>
</dbReference>
<keyword evidence="6" id="KW-0698">rRNA processing</keyword>
<evidence type="ECO:0000313" key="13">
    <source>
        <dbReference type="Proteomes" id="UP000095728"/>
    </source>
</evidence>
<dbReference type="CDD" id="cd12670">
    <property type="entry name" value="RRM2_Nop12p_like"/>
    <property type="match status" value="1"/>
</dbReference>
<feature type="region of interest" description="Disordered" evidence="10">
    <location>
        <begin position="389"/>
        <end position="412"/>
    </location>
</feature>
<dbReference type="PANTHER" id="PTHR23236:SF25">
    <property type="entry name" value="RNA-BINDING PROTEIN 34"/>
    <property type="match status" value="1"/>
</dbReference>
<dbReference type="SMART" id="SM00360">
    <property type="entry name" value="RRM"/>
    <property type="match status" value="1"/>
</dbReference>
<comment type="function">
    <text evidence="1">Involved in pre-25S rRNA processing.</text>
</comment>
<dbReference type="Pfam" id="PF00076">
    <property type="entry name" value="RRM_1"/>
    <property type="match status" value="1"/>
</dbReference>
<feature type="compositionally biased region" description="Polar residues" evidence="10">
    <location>
        <begin position="395"/>
        <end position="412"/>
    </location>
</feature>
<feature type="region of interest" description="Disordered" evidence="10">
    <location>
        <begin position="1"/>
        <end position="166"/>
    </location>
</feature>
<comment type="similarity">
    <text evidence="3">Belongs to the RRM RBM34 family.</text>
</comment>
<dbReference type="GO" id="GO:0019843">
    <property type="term" value="F:rRNA binding"/>
    <property type="evidence" value="ECO:0007669"/>
    <property type="project" value="TreeGrafter"/>
</dbReference>
<gene>
    <name evidence="12" type="ORF">AWRI3579_g2251</name>
</gene>
<evidence type="ECO:0000256" key="8">
    <source>
        <dbReference type="ARBA" id="ARBA00023242"/>
    </source>
</evidence>
<feature type="region of interest" description="Disordered" evidence="10">
    <location>
        <begin position="452"/>
        <end position="495"/>
    </location>
</feature>
<evidence type="ECO:0000259" key="11">
    <source>
        <dbReference type="PROSITE" id="PS50102"/>
    </source>
</evidence>
<name>A0A1E5REY0_9ASCO</name>
<feature type="compositionally biased region" description="Basic and acidic residues" evidence="10">
    <location>
        <begin position="27"/>
        <end position="56"/>
    </location>
</feature>
<evidence type="ECO:0000256" key="9">
    <source>
        <dbReference type="PROSITE-ProRule" id="PRU00176"/>
    </source>
</evidence>
<feature type="compositionally biased region" description="Basic and acidic residues" evidence="10">
    <location>
        <begin position="106"/>
        <end position="120"/>
    </location>
</feature>
<evidence type="ECO:0000256" key="7">
    <source>
        <dbReference type="ARBA" id="ARBA00022884"/>
    </source>
</evidence>
<dbReference type="GO" id="GO:0000463">
    <property type="term" value="P:maturation of LSU-rRNA from tricistronic rRNA transcript (SSU-rRNA, 5.8S rRNA, LSU-rRNA)"/>
    <property type="evidence" value="ECO:0007669"/>
    <property type="project" value="TreeGrafter"/>
</dbReference>
<feature type="compositionally biased region" description="Polar residues" evidence="10">
    <location>
        <begin position="1"/>
        <end position="23"/>
    </location>
</feature>
<dbReference type="SUPFAM" id="SSF54928">
    <property type="entry name" value="RNA-binding domain, RBD"/>
    <property type="match status" value="1"/>
</dbReference>
<dbReference type="GO" id="GO:0005730">
    <property type="term" value="C:nucleolus"/>
    <property type="evidence" value="ECO:0007669"/>
    <property type="project" value="UniProtKB-SubCell"/>
</dbReference>
<evidence type="ECO:0000256" key="3">
    <source>
        <dbReference type="ARBA" id="ARBA00007077"/>
    </source>
</evidence>
<accession>A0A1E5REY0</accession>